<protein>
    <recommendedName>
        <fullName evidence="3 5">NEDD8-activating enzyme E1 regulatory subunit</fullName>
    </recommendedName>
</protein>
<keyword evidence="8" id="KW-1185">Reference proteome</keyword>
<comment type="caution">
    <text evidence="7">The sequence shown here is derived from an EMBL/GenBank/DDBJ whole genome shotgun (WGS) entry which is preliminary data.</text>
</comment>
<dbReference type="OrthoDB" id="1708823at2759"/>
<dbReference type="GO" id="GO:0045116">
    <property type="term" value="P:protein neddylation"/>
    <property type="evidence" value="ECO:0007669"/>
    <property type="project" value="UniProtKB-UniRule"/>
</dbReference>
<evidence type="ECO:0000313" key="7">
    <source>
        <dbReference type="EMBL" id="ORY04508.1"/>
    </source>
</evidence>
<dbReference type="InParanoid" id="A0A1Y1Z2J0"/>
<organism evidence="7 8">
    <name type="scientific">Basidiobolus meristosporus CBS 931.73</name>
    <dbReference type="NCBI Taxonomy" id="1314790"/>
    <lineage>
        <taxon>Eukaryota</taxon>
        <taxon>Fungi</taxon>
        <taxon>Fungi incertae sedis</taxon>
        <taxon>Zoopagomycota</taxon>
        <taxon>Entomophthoromycotina</taxon>
        <taxon>Basidiobolomycetes</taxon>
        <taxon>Basidiobolales</taxon>
        <taxon>Basidiobolaceae</taxon>
        <taxon>Basidiobolus</taxon>
    </lineage>
</organism>
<dbReference type="InterPro" id="IPR000594">
    <property type="entry name" value="ThiF_NAD_FAD-bd"/>
</dbReference>
<dbReference type="PANTHER" id="PTHR10953">
    <property type="entry name" value="UBIQUITIN-ACTIVATING ENZYME E1"/>
    <property type="match status" value="1"/>
</dbReference>
<evidence type="ECO:0000256" key="2">
    <source>
        <dbReference type="ARBA" id="ARBA00006868"/>
    </source>
</evidence>
<gene>
    <name evidence="7" type="ORF">K493DRAFT_275796</name>
</gene>
<dbReference type="FunCoup" id="A0A1Y1Z2J0">
    <property type="interactions" value="1280"/>
</dbReference>
<dbReference type="EMBL" id="MCFE01000034">
    <property type="protein sequence ID" value="ORY04508.1"/>
    <property type="molecule type" value="Genomic_DNA"/>
</dbReference>
<dbReference type="Pfam" id="PF00899">
    <property type="entry name" value="ThiF"/>
    <property type="match status" value="1"/>
</dbReference>
<keyword evidence="4 5" id="KW-0833">Ubl conjugation pathway</keyword>
<dbReference type="PANTHER" id="PTHR10953:SF29">
    <property type="entry name" value="NEDD8-ACTIVATING ENZYME E1 REGULATORY SUBUNIT"/>
    <property type="match status" value="1"/>
</dbReference>
<accession>A0A1Y1Z2J0</accession>
<evidence type="ECO:0000259" key="6">
    <source>
        <dbReference type="Pfam" id="PF00899"/>
    </source>
</evidence>
<evidence type="ECO:0000256" key="3">
    <source>
        <dbReference type="ARBA" id="ARBA00015407"/>
    </source>
</evidence>
<dbReference type="InterPro" id="IPR045886">
    <property type="entry name" value="ThiF/MoeB/HesA"/>
</dbReference>
<dbReference type="UniPathway" id="UPA00885"/>
<dbReference type="Proteomes" id="UP000193498">
    <property type="component" value="Unassembled WGS sequence"/>
</dbReference>
<dbReference type="InterPro" id="IPR030667">
    <property type="entry name" value="APP-BP1"/>
</dbReference>
<name>A0A1Y1Z2J0_9FUNG</name>
<reference evidence="7 8" key="1">
    <citation type="submission" date="2016-07" db="EMBL/GenBank/DDBJ databases">
        <title>Pervasive Adenine N6-methylation of Active Genes in Fungi.</title>
        <authorList>
            <consortium name="DOE Joint Genome Institute"/>
            <person name="Mondo S.J."/>
            <person name="Dannebaum R.O."/>
            <person name="Kuo R.C."/>
            <person name="Labutti K."/>
            <person name="Haridas S."/>
            <person name="Kuo A."/>
            <person name="Salamov A."/>
            <person name="Ahrendt S.R."/>
            <person name="Lipzen A."/>
            <person name="Sullivan W."/>
            <person name="Andreopoulos W.B."/>
            <person name="Clum A."/>
            <person name="Lindquist E."/>
            <person name="Daum C."/>
            <person name="Ramamoorthy G.K."/>
            <person name="Gryganskyi A."/>
            <person name="Culley D."/>
            <person name="Magnuson J.K."/>
            <person name="James T.Y."/>
            <person name="O'Malley M.A."/>
            <person name="Stajich J.E."/>
            <person name="Spatafora J.W."/>
            <person name="Visel A."/>
            <person name="Grigoriev I.V."/>
        </authorList>
    </citation>
    <scope>NUCLEOTIDE SEQUENCE [LARGE SCALE GENOMIC DNA]</scope>
    <source>
        <strain evidence="7 8">CBS 931.73</strain>
    </source>
</reference>
<evidence type="ECO:0000256" key="1">
    <source>
        <dbReference type="ARBA" id="ARBA00005032"/>
    </source>
</evidence>
<comment type="pathway">
    <text evidence="1 5">Protein modification; protein neddylation.</text>
</comment>
<dbReference type="Gene3D" id="3.40.50.720">
    <property type="entry name" value="NAD(P)-binding Rossmann-like Domain"/>
    <property type="match status" value="2"/>
</dbReference>
<comment type="similarity">
    <text evidence="2 5">Belongs to the ubiquitin-activating E1 family. ULA1 subfamily.</text>
</comment>
<evidence type="ECO:0000256" key="4">
    <source>
        <dbReference type="ARBA" id="ARBA00022786"/>
    </source>
</evidence>
<dbReference type="FunFam" id="3.40.50.720:FF:000860">
    <property type="entry name" value="NEDD8-activating enzyme E1 regulatory subunit"/>
    <property type="match status" value="1"/>
</dbReference>
<feature type="domain" description="THIF-type NAD/FAD binding fold" evidence="6">
    <location>
        <begin position="8"/>
        <end position="517"/>
    </location>
</feature>
<evidence type="ECO:0000256" key="5">
    <source>
        <dbReference type="PIRNR" id="PIRNR039099"/>
    </source>
</evidence>
<comment type="function">
    <text evidence="5">Regulatory subunit of the dimeric UBA3-ULA1 E1 enzyme.</text>
</comment>
<dbReference type="CDD" id="cd01493">
    <property type="entry name" value="APPBP1_RUB"/>
    <property type="match status" value="1"/>
</dbReference>
<dbReference type="GO" id="GO:0005737">
    <property type="term" value="C:cytoplasm"/>
    <property type="evidence" value="ECO:0007669"/>
    <property type="project" value="TreeGrafter"/>
</dbReference>
<dbReference type="InterPro" id="IPR035985">
    <property type="entry name" value="Ubiquitin-activating_enz"/>
</dbReference>
<proteinExistence type="inferred from homology"/>
<dbReference type="PIRSF" id="PIRSF039099">
    <property type="entry name" value="APP-BP1"/>
    <property type="match status" value="1"/>
</dbReference>
<dbReference type="GO" id="GO:0019781">
    <property type="term" value="F:NEDD8 activating enzyme activity"/>
    <property type="evidence" value="ECO:0007669"/>
    <property type="project" value="UniProtKB-UniRule"/>
</dbReference>
<dbReference type="FunFam" id="3.40.50.720:FF:000475">
    <property type="entry name" value="NEDD8-activating enzyme E1 regulatory subunit"/>
    <property type="match status" value="1"/>
</dbReference>
<sequence length="522" mass="59763">MDSKSQKYDRQLRLWHANGQTALENANVCLVNGTATGAEILKNLILPGIGSFTILDNKIVDSKDVGNNFYLEMSSVGRSRAQSVAHFLKELNEDVKGFHKQEDVYGLIEQRPEFFKQFSIVIALEVPESYLIKLSEYCWRENIALIAVRSFGYMGYLRIAVPEHTVIETHSENTIDLRIDRPFPELEKYAKSFELENLSNMDHGNVPYVVILIQAMQKWRSQHNGQLPNVYAEKTEFRKQIQQMSRSVDEENFEEATNMVLRVCNQTEVPSGIRDLFASSASIEITNQTPDFWLMLRALEEFVNHEGNGLLPVSGSLPDMKSDTERYIALQNIYRQKAKEDLLALKNHLKKLLTRVNRPADSITEEQIEVFCKNTGFLTVLKYRPIAEEYQNSPKIKQIRQWLEDEAGNLPYYVIVRAVDRFYEAHKRYPGQEDESVKEDIKLLKEATANLLNEWGLSKESISEDHIHEVCRTGLAELPSIAAFLGGIVSQEVIKLVTKQYIPLNNTLVYNGINATTSTYEL</sequence>
<dbReference type="AlphaFoldDB" id="A0A1Y1Z2J0"/>
<evidence type="ECO:0000313" key="8">
    <source>
        <dbReference type="Proteomes" id="UP000193498"/>
    </source>
</evidence>
<dbReference type="SUPFAM" id="SSF69572">
    <property type="entry name" value="Activating enzymes of the ubiquitin-like proteins"/>
    <property type="match status" value="1"/>
</dbReference>
<dbReference type="STRING" id="1314790.A0A1Y1Z2J0"/>